<feature type="disulfide bond" evidence="14">
    <location>
        <begin position="124"/>
        <end position="342"/>
    </location>
</feature>
<feature type="binding site" evidence="11">
    <location>
        <position position="169"/>
    </location>
    <ligand>
        <name>substrate</name>
    </ligand>
</feature>
<dbReference type="PANTHER" id="PTHR31235">
    <property type="entry name" value="PEROXIDASE 25-RELATED"/>
    <property type="match status" value="1"/>
</dbReference>
<dbReference type="InterPro" id="IPR000823">
    <property type="entry name" value="Peroxidase_pln"/>
</dbReference>
<evidence type="ECO:0000256" key="9">
    <source>
        <dbReference type="ARBA" id="ARBA00023324"/>
    </source>
</evidence>
<dbReference type="GO" id="GO:0042744">
    <property type="term" value="P:hydrogen peroxide catabolic process"/>
    <property type="evidence" value="ECO:0007669"/>
    <property type="project" value="UniProtKB-KW"/>
</dbReference>
<comment type="cofactor">
    <cofactor evidence="12 15">
        <name>heme b</name>
        <dbReference type="ChEBI" id="CHEBI:60344"/>
    </cofactor>
    <text evidence="12 15">Binds 1 heme b (iron(II)-protoporphyrin IX) group per subunit.</text>
</comment>
<dbReference type="AlphaFoldDB" id="A0A8I6WR73"/>
<keyword evidence="4 15" id="KW-0349">Heme</keyword>
<dbReference type="GO" id="GO:0046872">
    <property type="term" value="F:metal ion binding"/>
    <property type="evidence" value="ECO:0007669"/>
    <property type="project" value="UniProtKB-UniRule"/>
</dbReference>
<dbReference type="InterPro" id="IPR019793">
    <property type="entry name" value="Peroxidases_heam-ligand_BS"/>
</dbReference>
<reference evidence="18" key="1">
    <citation type="journal article" date="2012" name="Nature">
        <title>A physical, genetic and functional sequence assembly of the barley genome.</title>
        <authorList>
            <consortium name="The International Barley Genome Sequencing Consortium"/>
            <person name="Mayer K.F."/>
            <person name="Waugh R."/>
            <person name="Brown J.W."/>
            <person name="Schulman A."/>
            <person name="Langridge P."/>
            <person name="Platzer M."/>
            <person name="Fincher G.B."/>
            <person name="Muehlbauer G.J."/>
            <person name="Sato K."/>
            <person name="Close T.J."/>
            <person name="Wise R.P."/>
            <person name="Stein N."/>
        </authorList>
    </citation>
    <scope>NUCLEOTIDE SEQUENCE [LARGE SCALE GENOMIC DNA]</scope>
    <source>
        <strain evidence="18">cv. Morex</strain>
    </source>
</reference>
<reference evidence="17" key="2">
    <citation type="submission" date="2020-10" db="EMBL/GenBank/DDBJ databases">
        <authorList>
            <person name="Scholz U."/>
            <person name="Mascher M."/>
            <person name="Fiebig A."/>
        </authorList>
    </citation>
    <scope>NUCLEOTIDE SEQUENCE [LARGE SCALE GENOMIC DNA]</scope>
    <source>
        <strain evidence="17">cv. Morex</strain>
    </source>
</reference>
<feature type="active site" description="Proton acceptor" evidence="10">
    <location>
        <position position="69"/>
    </location>
</feature>
<accession>A0A8I6WR73</accession>
<keyword evidence="6 12" id="KW-0106">Calcium</keyword>
<comment type="function">
    <text evidence="15">Removal of H(2)O(2), oxidation of toxic reductants, biosynthesis and degradation of lignin, suberization, auxin catabolism, response to environmental stresses such as wounding, pathogen attack and oxidative stress.</text>
</comment>
<feature type="binding site" evidence="12">
    <location>
        <position position="79"/>
    </location>
    <ligand>
        <name>Ca(2+)</name>
        <dbReference type="ChEBI" id="CHEBI:29108"/>
        <label>1</label>
    </ligand>
</feature>
<dbReference type="Gene3D" id="1.10.420.10">
    <property type="entry name" value="Peroxidase, domain 2"/>
    <property type="match status" value="1"/>
</dbReference>
<dbReference type="EC" id="1.11.1.7" evidence="15"/>
<organism evidence="17 18">
    <name type="scientific">Hordeum vulgare subsp. vulgare</name>
    <name type="common">Domesticated barley</name>
    <dbReference type="NCBI Taxonomy" id="112509"/>
    <lineage>
        <taxon>Eukaryota</taxon>
        <taxon>Viridiplantae</taxon>
        <taxon>Streptophyta</taxon>
        <taxon>Embryophyta</taxon>
        <taxon>Tracheophyta</taxon>
        <taxon>Spermatophyta</taxon>
        <taxon>Magnoliopsida</taxon>
        <taxon>Liliopsida</taxon>
        <taxon>Poales</taxon>
        <taxon>Poaceae</taxon>
        <taxon>BOP clade</taxon>
        <taxon>Pooideae</taxon>
        <taxon>Triticodae</taxon>
        <taxon>Triticeae</taxon>
        <taxon>Hordeinae</taxon>
        <taxon>Hordeum</taxon>
    </lineage>
</organism>
<dbReference type="GO" id="GO:0004601">
    <property type="term" value="F:peroxidase activity"/>
    <property type="evidence" value="ECO:0000318"/>
    <property type="project" value="GO_Central"/>
</dbReference>
<evidence type="ECO:0000256" key="10">
    <source>
        <dbReference type="PIRSR" id="PIRSR600823-1"/>
    </source>
</evidence>
<keyword evidence="7 15" id="KW-0560">Oxidoreductase</keyword>
<sequence length="350" mass="38036">MAKRSEKEASLSVIVIVALAILVVLTAQVESAAAAVSYVNLEDTVRKVVQEHMNINWGFGAGLLRLVFHDCFVRGCDGSVLLDRTPQNTKTEKESPSNGGLRGLEVIDAIRVRLAKDIGVTVSCADAVVFAAREATHILSKGKIAYDVDGPGRMDGIVSSAEDPGKHLPAPTDTFDLLMQKFRAKDLDLVELVALSGAHSVGVANVTSVIHRFGTPIPRGQMNRMYAGAVVIEMGTDGVVENNVRDFKPANRDTVAGYQANGVVDLNAVGYLDNSYYNANFQNMVLFNSDWELTTNTSAKQHMTLYMDADKWRAAFGKAMTRLSNELKSEGPLYEIGSRMTCNATNHMSY</sequence>
<dbReference type="Gene3D" id="1.10.520.10">
    <property type="match status" value="1"/>
</dbReference>
<keyword evidence="3 15" id="KW-0575">Peroxidase</keyword>
<comment type="similarity">
    <text evidence="2">Belongs to the peroxidase family. Ascorbate peroxidase subfamily.</text>
</comment>
<feature type="binding site" evidence="12">
    <location>
        <position position="273"/>
    </location>
    <ligand>
        <name>Ca(2+)</name>
        <dbReference type="ChEBI" id="CHEBI:29108"/>
        <label>2</label>
    </ligand>
</feature>
<comment type="cofactor">
    <cofactor evidence="12 15">
        <name>Ca(2+)</name>
        <dbReference type="ChEBI" id="CHEBI:29108"/>
    </cofactor>
    <text evidence="12 15">Binds 2 calcium ions per subunit.</text>
</comment>
<evidence type="ECO:0000256" key="8">
    <source>
        <dbReference type="ARBA" id="ARBA00023004"/>
    </source>
</evidence>
<feature type="binding site" evidence="12">
    <location>
        <position position="92"/>
    </location>
    <ligand>
        <name>Ca(2+)</name>
        <dbReference type="ChEBI" id="CHEBI:29108"/>
        <label>1</label>
    </ligand>
</feature>
<dbReference type="GO" id="GO:0006979">
    <property type="term" value="P:response to oxidative stress"/>
    <property type="evidence" value="ECO:0007669"/>
    <property type="project" value="UniProtKB-UniRule"/>
</dbReference>
<evidence type="ECO:0000256" key="6">
    <source>
        <dbReference type="ARBA" id="ARBA00022837"/>
    </source>
</evidence>
<feature type="domain" description="Plant heme peroxidase family profile" evidence="16">
    <location>
        <begin position="40"/>
        <end position="346"/>
    </location>
</feature>
<dbReference type="GO" id="GO:0140825">
    <property type="term" value="F:lactoperoxidase activity"/>
    <property type="evidence" value="ECO:0007669"/>
    <property type="project" value="UniProtKB-EC"/>
</dbReference>
<evidence type="ECO:0000256" key="14">
    <source>
        <dbReference type="PIRSR" id="PIRSR600823-5"/>
    </source>
</evidence>
<evidence type="ECO:0000259" key="16">
    <source>
        <dbReference type="PROSITE" id="PS50873"/>
    </source>
</evidence>
<comment type="catalytic activity">
    <reaction evidence="1 15">
        <text>2 a phenolic donor + H2O2 = 2 a phenolic radical donor + 2 H2O</text>
        <dbReference type="Rhea" id="RHEA:56136"/>
        <dbReference type="ChEBI" id="CHEBI:15377"/>
        <dbReference type="ChEBI" id="CHEBI:16240"/>
        <dbReference type="ChEBI" id="CHEBI:139520"/>
        <dbReference type="ChEBI" id="CHEBI:139521"/>
        <dbReference type="EC" id="1.11.1.7"/>
    </reaction>
</comment>
<dbReference type="InterPro" id="IPR002016">
    <property type="entry name" value="Haem_peroxidase"/>
</dbReference>
<keyword evidence="8 12" id="KW-0408">Iron</keyword>
<comment type="similarity">
    <text evidence="15">Belongs to the peroxidase family. Classical plant (class III) peroxidase subfamily.</text>
</comment>
<dbReference type="KEGG" id="hvg:123406819"/>
<keyword evidence="14" id="KW-1015">Disulfide bond</keyword>
<evidence type="ECO:0000256" key="3">
    <source>
        <dbReference type="ARBA" id="ARBA00022559"/>
    </source>
</evidence>
<name>A0A8I6WR73_HORVV</name>
<dbReference type="PROSITE" id="PS50873">
    <property type="entry name" value="PEROXIDASE_4"/>
    <property type="match status" value="1"/>
</dbReference>
<evidence type="ECO:0000256" key="13">
    <source>
        <dbReference type="PIRSR" id="PIRSR600823-4"/>
    </source>
</evidence>
<evidence type="ECO:0000256" key="4">
    <source>
        <dbReference type="ARBA" id="ARBA00022617"/>
    </source>
</evidence>
<feature type="site" description="Transition state stabilizer" evidence="13">
    <location>
        <position position="65"/>
    </location>
</feature>
<evidence type="ECO:0000256" key="1">
    <source>
        <dbReference type="ARBA" id="ARBA00000189"/>
    </source>
</evidence>
<gene>
    <name evidence="17" type="primary">LOC123406819</name>
</gene>
<keyword evidence="18" id="KW-1185">Reference proteome</keyword>
<dbReference type="InterPro" id="IPR019794">
    <property type="entry name" value="Peroxidases_AS"/>
</dbReference>
<feature type="binding site" evidence="12">
    <location>
        <position position="265"/>
    </location>
    <ligand>
        <name>Ca(2+)</name>
        <dbReference type="ChEBI" id="CHEBI:29108"/>
        <label>2</label>
    </ligand>
</feature>
<dbReference type="RefSeq" id="XP_044955865.1">
    <property type="nucleotide sequence ID" value="XM_045099930.1"/>
</dbReference>
<feature type="binding site" description="axial binding residue" evidence="12">
    <location>
        <position position="199"/>
    </location>
    <ligand>
        <name>heme b</name>
        <dbReference type="ChEBI" id="CHEBI:60344"/>
    </ligand>
    <ligandPart>
        <name>Fe</name>
        <dbReference type="ChEBI" id="CHEBI:18248"/>
    </ligandPart>
</feature>
<dbReference type="OrthoDB" id="2113341at2759"/>
<feature type="binding site" evidence="12">
    <location>
        <position position="77"/>
    </location>
    <ligand>
        <name>Ca(2+)</name>
        <dbReference type="ChEBI" id="CHEBI:29108"/>
        <label>1</label>
    </ligand>
</feature>
<dbReference type="PRINTS" id="PR00461">
    <property type="entry name" value="PLPEROXIDASE"/>
</dbReference>
<evidence type="ECO:0000256" key="2">
    <source>
        <dbReference type="ARBA" id="ARBA00006873"/>
    </source>
</evidence>
<dbReference type="PRINTS" id="PR00458">
    <property type="entry name" value="PEROXIDASE"/>
</dbReference>
<dbReference type="OMA" id="NVTNQMS"/>
<keyword evidence="9 15" id="KW-0376">Hydrogen peroxide</keyword>
<proteinExistence type="inferred from homology"/>
<feature type="binding site" evidence="12">
    <location>
        <position position="75"/>
    </location>
    <ligand>
        <name>Ca(2+)</name>
        <dbReference type="ChEBI" id="CHEBI:29108"/>
        <label>1</label>
    </ligand>
</feature>
<dbReference type="GO" id="GO:0020037">
    <property type="term" value="F:heme binding"/>
    <property type="evidence" value="ECO:0007669"/>
    <property type="project" value="UniProtKB-UniRule"/>
</dbReference>
<protein>
    <recommendedName>
        <fullName evidence="15">Peroxidase</fullName>
        <ecNumber evidence="15">1.11.1.7</ecNumber>
    </recommendedName>
</protein>
<evidence type="ECO:0000313" key="17">
    <source>
        <dbReference type="EnsemblPlants" id="HORVU.MOREX.r3.1HG0017370.1"/>
    </source>
</evidence>
<dbReference type="GO" id="GO:0005576">
    <property type="term" value="C:extracellular region"/>
    <property type="evidence" value="ECO:0007669"/>
    <property type="project" value="UniProtKB-SubCell"/>
</dbReference>
<reference evidence="17" key="3">
    <citation type="submission" date="2022-01" db="UniProtKB">
        <authorList>
            <consortium name="EnsemblPlants"/>
        </authorList>
    </citation>
    <scope>IDENTIFICATION</scope>
    <source>
        <strain evidence="17">subsp. vulgare</strain>
    </source>
</reference>
<evidence type="ECO:0000256" key="11">
    <source>
        <dbReference type="PIRSR" id="PIRSR600823-2"/>
    </source>
</evidence>
<comment type="subcellular location">
    <subcellularLocation>
        <location evidence="15">Secreted</location>
    </subcellularLocation>
</comment>
<dbReference type="PROSITE" id="PS00436">
    <property type="entry name" value="PEROXIDASE_2"/>
    <property type="match status" value="1"/>
</dbReference>
<dbReference type="Gramene" id="HORVU.MOREX.r3.1HG0017370.1">
    <property type="protein sequence ID" value="HORVU.MOREX.r3.1HG0017370.1"/>
    <property type="gene ID" value="HORVU.MOREX.r3.1HG0017370"/>
</dbReference>
<dbReference type="SMR" id="A0A8I6WR73"/>
<feature type="binding site" evidence="12">
    <location>
        <position position="70"/>
    </location>
    <ligand>
        <name>Ca(2+)</name>
        <dbReference type="ChEBI" id="CHEBI:29108"/>
        <label>1</label>
    </ligand>
</feature>
<evidence type="ECO:0000313" key="18">
    <source>
        <dbReference type="Proteomes" id="UP000011116"/>
    </source>
</evidence>
<keyword evidence="15" id="KW-0964">Secreted</keyword>
<dbReference type="GO" id="GO:0009505">
    <property type="term" value="C:plant-type cell wall"/>
    <property type="evidence" value="ECO:0000318"/>
    <property type="project" value="GO_Central"/>
</dbReference>
<feature type="binding site" evidence="12">
    <location>
        <position position="73"/>
    </location>
    <ligand>
        <name>Ca(2+)</name>
        <dbReference type="ChEBI" id="CHEBI:29108"/>
        <label>1</label>
    </ligand>
</feature>
<evidence type="ECO:0000256" key="7">
    <source>
        <dbReference type="ARBA" id="ARBA00023002"/>
    </source>
</evidence>
<dbReference type="InterPro" id="IPR010255">
    <property type="entry name" value="Haem_peroxidase_sf"/>
</dbReference>
<dbReference type="GO" id="GO:0006950">
    <property type="term" value="P:response to stress"/>
    <property type="evidence" value="ECO:0000318"/>
    <property type="project" value="GO_Central"/>
</dbReference>
<dbReference type="SUPFAM" id="SSF48113">
    <property type="entry name" value="Heme-dependent peroxidases"/>
    <property type="match status" value="1"/>
</dbReference>
<keyword evidence="5 12" id="KW-0479">Metal-binding</keyword>
<dbReference type="PROSITE" id="PS00435">
    <property type="entry name" value="PEROXIDASE_1"/>
    <property type="match status" value="1"/>
</dbReference>
<evidence type="ECO:0000256" key="5">
    <source>
        <dbReference type="ARBA" id="ARBA00022723"/>
    </source>
</evidence>
<dbReference type="EnsemblPlants" id="HORVU.MOREX.r3.1HG0017370.1">
    <property type="protein sequence ID" value="HORVU.MOREX.r3.1HG0017370.1"/>
    <property type="gene ID" value="HORVU.MOREX.r3.1HG0017370"/>
</dbReference>
<evidence type="ECO:0000256" key="15">
    <source>
        <dbReference type="RuleBase" id="RU362060"/>
    </source>
</evidence>
<dbReference type="Proteomes" id="UP000011116">
    <property type="component" value="Chromosome 1H"/>
</dbReference>
<dbReference type="Pfam" id="PF00141">
    <property type="entry name" value="peroxidase"/>
    <property type="match status" value="1"/>
</dbReference>
<feature type="disulfide bond" evidence="14">
    <location>
        <begin position="71"/>
        <end position="76"/>
    </location>
</feature>
<dbReference type="GeneID" id="123406819"/>
<evidence type="ECO:0000256" key="12">
    <source>
        <dbReference type="PIRSR" id="PIRSR600823-3"/>
    </source>
</evidence>